<evidence type="ECO:0000256" key="2">
    <source>
        <dbReference type="ARBA" id="ARBA00023445"/>
    </source>
</evidence>
<protein>
    <recommendedName>
        <fullName evidence="3">NAD-dependent epimerase/dehydratase domain-containing protein</fullName>
    </recommendedName>
</protein>
<evidence type="ECO:0000313" key="4">
    <source>
        <dbReference type="EMBL" id="OIR14437.1"/>
    </source>
</evidence>
<evidence type="ECO:0000259" key="3">
    <source>
        <dbReference type="Pfam" id="PF01370"/>
    </source>
</evidence>
<dbReference type="InterPro" id="IPR001509">
    <property type="entry name" value="Epimerase_deHydtase"/>
</dbReference>
<comment type="caution">
    <text evidence="4">The sequence shown here is derived from an EMBL/GenBank/DDBJ whole genome shotgun (WGS) entry which is preliminary data.</text>
</comment>
<dbReference type="InterPro" id="IPR036291">
    <property type="entry name" value="NAD(P)-bd_dom_sf"/>
</dbReference>
<reference evidence="4 5" key="1">
    <citation type="submission" date="2016-08" db="EMBL/GenBank/DDBJ databases">
        <title>New Insights into Marine Group III Euryarchaeota, from dark to light.</title>
        <authorList>
            <person name="Haro-Moreno J.M."/>
            <person name="Rodriguez-Valera F."/>
            <person name="Lopez-Garcia P."/>
            <person name="Moreira D."/>
            <person name="Martin-Cuadrado A.B."/>
        </authorList>
    </citation>
    <scope>NUCLEOTIDE SEQUENCE [LARGE SCALE GENOMIC DNA]</scope>
    <source>
        <strain evidence="4">CG-Bathy1</strain>
    </source>
</reference>
<dbReference type="SUPFAM" id="SSF51735">
    <property type="entry name" value="NAD(P)-binding Rossmann-fold domains"/>
    <property type="match status" value="1"/>
</dbReference>
<dbReference type="PANTHER" id="PTHR10366:SF564">
    <property type="entry name" value="STEROL-4-ALPHA-CARBOXYLATE 3-DEHYDROGENASE, DECARBOXYLATING"/>
    <property type="match status" value="1"/>
</dbReference>
<gene>
    <name evidence="4" type="ORF">BEU04_03165</name>
</gene>
<dbReference type="EMBL" id="MIYU01000019">
    <property type="protein sequence ID" value="OIR14437.1"/>
    <property type="molecule type" value="Genomic_DNA"/>
</dbReference>
<proteinExistence type="inferred from homology"/>
<feature type="domain" description="NAD-dependent epimerase/dehydratase" evidence="3">
    <location>
        <begin position="6"/>
        <end position="232"/>
    </location>
</feature>
<name>A0A1J5TDN6_9ARCH</name>
<evidence type="ECO:0000313" key="5">
    <source>
        <dbReference type="Proteomes" id="UP000183815"/>
    </source>
</evidence>
<accession>A0A1J5TDN6</accession>
<dbReference type="Gene3D" id="3.40.50.720">
    <property type="entry name" value="NAD(P)-binding Rossmann-like Domain"/>
    <property type="match status" value="1"/>
</dbReference>
<keyword evidence="1" id="KW-0560">Oxidoreductase</keyword>
<dbReference type="InterPro" id="IPR050425">
    <property type="entry name" value="NAD(P)_dehydrat-like"/>
</dbReference>
<dbReference type="PANTHER" id="PTHR10366">
    <property type="entry name" value="NAD DEPENDENT EPIMERASE/DEHYDRATASE"/>
    <property type="match status" value="1"/>
</dbReference>
<dbReference type="GO" id="GO:0016616">
    <property type="term" value="F:oxidoreductase activity, acting on the CH-OH group of donors, NAD or NADP as acceptor"/>
    <property type="evidence" value="ECO:0007669"/>
    <property type="project" value="TreeGrafter"/>
</dbReference>
<sequence length="333" mass="37301">MNGKNVLVTGANGHVGYSLVELLIERGYNVRASVRNKDDESLTRHLKKLDVEIVQADLMKIDTLESAMKNVDGLFQVAAVYKTWAENPEKEIIEPSIVGGINALKAAKKMGVEKVIFTSSTAAVGKEALDGGALTEEDWNDGSDQPYAYAKTEAEKRAWKYAEENQMKLVVINPTAVIGPKFYRHTPTTMMFRNVMGGKFPLIPPVVFGYVDVRDVAMGHLLAYENENANGRHILSTGCLSAKELINIIKTIKPDISMPKREAPLWLMKIAAYIEVGKSWFGHKPMFTPSIVREYMGKKTEYNSEKAREELGWKPMNLEKSIKDTLEWIEGME</sequence>
<comment type="similarity">
    <text evidence="2">Belongs to the NAD(P)-dependent epimerase/dehydratase family. Dihydroflavonol-4-reductase subfamily.</text>
</comment>
<evidence type="ECO:0000256" key="1">
    <source>
        <dbReference type="ARBA" id="ARBA00023002"/>
    </source>
</evidence>
<organism evidence="4 5">
    <name type="scientific">Marine Group III euryarchaeote CG-Bathy1</name>
    <dbReference type="NCBI Taxonomy" id="1889001"/>
    <lineage>
        <taxon>Archaea</taxon>
        <taxon>Methanobacteriati</taxon>
        <taxon>Thermoplasmatota</taxon>
        <taxon>Thermoplasmata</taxon>
        <taxon>Candidatus Thermoprofundales</taxon>
    </lineage>
</organism>
<dbReference type="Pfam" id="PF01370">
    <property type="entry name" value="Epimerase"/>
    <property type="match status" value="1"/>
</dbReference>
<dbReference type="Proteomes" id="UP000183815">
    <property type="component" value="Unassembled WGS sequence"/>
</dbReference>
<dbReference type="AlphaFoldDB" id="A0A1J5TDN6"/>